<dbReference type="Proteomes" id="UP000013243">
    <property type="component" value="Plasmid unnamed1"/>
</dbReference>
<geneLocation type="plasmid" evidence="3 4">
    <name>unnamed1</name>
</geneLocation>
<dbReference type="OrthoDB" id="9803749at2"/>
<protein>
    <submittedName>
        <fullName evidence="3">Arsenate reductase</fullName>
    </submittedName>
</protein>
<accession>A0A1B1A9Q7</accession>
<comment type="similarity">
    <text evidence="1 2">Belongs to the ArsC family.</text>
</comment>
<dbReference type="EMBL" id="CP015231">
    <property type="protein sequence ID" value="ANP43294.1"/>
    <property type="molecule type" value="Genomic_DNA"/>
</dbReference>
<dbReference type="InterPro" id="IPR006660">
    <property type="entry name" value="Arsenate_reductase-like"/>
</dbReference>
<proteinExistence type="inferred from homology"/>
<dbReference type="InterPro" id="IPR036249">
    <property type="entry name" value="Thioredoxin-like_sf"/>
</dbReference>
<dbReference type="RefSeq" id="WP_005635681.1">
    <property type="nucleotide sequence ID" value="NZ_CP015231.1"/>
</dbReference>
<evidence type="ECO:0000256" key="2">
    <source>
        <dbReference type="PROSITE-ProRule" id="PRU01282"/>
    </source>
</evidence>
<dbReference type="PROSITE" id="PS51353">
    <property type="entry name" value="ARSC"/>
    <property type="match status" value="1"/>
</dbReference>
<dbReference type="PANTHER" id="PTHR30041">
    <property type="entry name" value="ARSENATE REDUCTASE"/>
    <property type="match status" value="1"/>
</dbReference>
<dbReference type="GeneID" id="28252428"/>
<evidence type="ECO:0000256" key="1">
    <source>
        <dbReference type="ARBA" id="ARBA00007198"/>
    </source>
</evidence>
<sequence length="105" mass="11707">MKLYGLKTCDTCRKALKSLPAADFVDVRKDGVPADVMEQAYAQFPDTLLNTRSTTWRGLSEEERARPPLELVAEHPSLMKRPLIEAEGRFFLGWNADVKSALGVA</sequence>
<dbReference type="KEGG" id="rmb:K529_021295"/>
<keyword evidence="3" id="KW-0614">Plasmid</keyword>
<organism evidence="3 4">
    <name type="scientific">Tritonibacter mobilis F1926</name>
    <dbReference type="NCBI Taxonomy" id="1265309"/>
    <lineage>
        <taxon>Bacteria</taxon>
        <taxon>Pseudomonadati</taxon>
        <taxon>Pseudomonadota</taxon>
        <taxon>Alphaproteobacteria</taxon>
        <taxon>Rhodobacterales</taxon>
        <taxon>Paracoccaceae</taxon>
        <taxon>Tritonibacter</taxon>
    </lineage>
</organism>
<dbReference type="AlphaFoldDB" id="A0A1B1A9Q7"/>
<evidence type="ECO:0000313" key="3">
    <source>
        <dbReference type="EMBL" id="ANP43294.1"/>
    </source>
</evidence>
<reference evidence="3 4" key="1">
    <citation type="journal article" date="2016" name="ISME J.">
        <title>Global occurrence and heterogeneity of the Roseobacter-clade species Ruegeria mobilis.</title>
        <authorList>
            <person name="Sonnenschein E."/>
            <person name="Gram L."/>
        </authorList>
    </citation>
    <scope>NUCLEOTIDE SEQUENCE [LARGE SCALE GENOMIC DNA]</scope>
    <source>
        <strain evidence="3 4">F1926</strain>
        <plasmid evidence="3 4">unnamed1</plasmid>
    </source>
</reference>
<dbReference type="Pfam" id="PF03960">
    <property type="entry name" value="ArsC"/>
    <property type="match status" value="1"/>
</dbReference>
<gene>
    <name evidence="3" type="ORF">K529_021295</name>
</gene>
<dbReference type="SUPFAM" id="SSF52833">
    <property type="entry name" value="Thioredoxin-like"/>
    <property type="match status" value="1"/>
</dbReference>
<evidence type="ECO:0000313" key="4">
    <source>
        <dbReference type="Proteomes" id="UP000013243"/>
    </source>
</evidence>
<dbReference type="Gene3D" id="3.40.30.10">
    <property type="entry name" value="Glutaredoxin"/>
    <property type="match status" value="1"/>
</dbReference>
<name>A0A1B1A9Q7_9RHOB</name>
<dbReference type="PANTHER" id="PTHR30041:SF8">
    <property type="entry name" value="PROTEIN YFFB"/>
    <property type="match status" value="1"/>
</dbReference>